<comment type="caution">
    <text evidence="3">The sequence shown here is derived from an EMBL/GenBank/DDBJ whole genome shotgun (WGS) entry which is preliminary data.</text>
</comment>
<evidence type="ECO:0000256" key="1">
    <source>
        <dbReference type="ARBA" id="ARBA00009625"/>
    </source>
</evidence>
<dbReference type="NCBIfam" id="TIGR00750">
    <property type="entry name" value="lao"/>
    <property type="match status" value="1"/>
</dbReference>
<keyword evidence="4" id="KW-1185">Reference proteome</keyword>
<accession>A0A2S5GEH6</accession>
<dbReference type="EMBL" id="PREZ01000002">
    <property type="protein sequence ID" value="PPA71348.1"/>
    <property type="molecule type" value="Genomic_DNA"/>
</dbReference>
<dbReference type="Gene3D" id="1.20.5.170">
    <property type="match status" value="1"/>
</dbReference>
<feature type="region of interest" description="Disordered" evidence="2">
    <location>
        <begin position="1"/>
        <end position="23"/>
    </location>
</feature>
<reference evidence="3 4" key="1">
    <citation type="submission" date="2018-02" db="EMBL/GenBank/DDBJ databases">
        <title>Jeotgalibacillus proteolyticum sp. nov. a protease producing bacterium isolated from ocean sediments of Laizhou Bay.</title>
        <authorList>
            <person name="Li Y."/>
        </authorList>
    </citation>
    <scope>NUCLEOTIDE SEQUENCE [LARGE SCALE GENOMIC DNA]</scope>
    <source>
        <strain evidence="3 4">22-7</strain>
    </source>
</reference>
<dbReference type="InterPro" id="IPR005129">
    <property type="entry name" value="GTPase_ArgK"/>
</dbReference>
<evidence type="ECO:0000313" key="3">
    <source>
        <dbReference type="EMBL" id="PPA71348.1"/>
    </source>
</evidence>
<dbReference type="Proteomes" id="UP000239047">
    <property type="component" value="Unassembled WGS sequence"/>
</dbReference>
<dbReference type="OrthoDB" id="9778292at2"/>
<gene>
    <name evidence="3" type="ORF">C4B60_04595</name>
</gene>
<dbReference type="NCBIfam" id="NF006958">
    <property type="entry name" value="PRK09435.1"/>
    <property type="match status" value="1"/>
</dbReference>
<proteinExistence type="inferred from homology"/>
<dbReference type="InterPro" id="IPR027417">
    <property type="entry name" value="P-loop_NTPase"/>
</dbReference>
<comment type="similarity">
    <text evidence="1">Belongs to the SIMIBI class G3E GTPase family. ArgK/MeaB subfamily.</text>
</comment>
<dbReference type="GO" id="GO:0005525">
    <property type="term" value="F:GTP binding"/>
    <property type="evidence" value="ECO:0007669"/>
    <property type="project" value="InterPro"/>
</dbReference>
<evidence type="ECO:0000313" key="4">
    <source>
        <dbReference type="Proteomes" id="UP000239047"/>
    </source>
</evidence>
<dbReference type="CDD" id="cd03114">
    <property type="entry name" value="MMAA-like"/>
    <property type="match status" value="1"/>
</dbReference>
<dbReference type="Gene3D" id="1.10.287.130">
    <property type="match status" value="1"/>
</dbReference>
<dbReference type="Gene3D" id="3.40.50.300">
    <property type="entry name" value="P-loop containing nucleotide triphosphate hydrolases"/>
    <property type="match status" value="1"/>
</dbReference>
<dbReference type="Pfam" id="PF03308">
    <property type="entry name" value="MeaB"/>
    <property type="match status" value="1"/>
</dbReference>
<dbReference type="GO" id="GO:0003924">
    <property type="term" value="F:GTPase activity"/>
    <property type="evidence" value="ECO:0007669"/>
    <property type="project" value="InterPro"/>
</dbReference>
<protein>
    <submittedName>
        <fullName evidence="3">Methylmalonyl Co-A mutase-associated GTPase MeaB</fullName>
    </submittedName>
</protein>
<organism evidence="3 4">
    <name type="scientific">Jeotgalibacillus proteolyticus</name>
    <dbReference type="NCBI Taxonomy" id="2082395"/>
    <lineage>
        <taxon>Bacteria</taxon>
        <taxon>Bacillati</taxon>
        <taxon>Bacillota</taxon>
        <taxon>Bacilli</taxon>
        <taxon>Bacillales</taxon>
        <taxon>Caryophanaceae</taxon>
        <taxon>Jeotgalibacillus</taxon>
    </lineage>
</organism>
<dbReference type="AlphaFoldDB" id="A0A2S5GEH6"/>
<evidence type="ECO:0000256" key="2">
    <source>
        <dbReference type="SAM" id="MobiDB-lite"/>
    </source>
</evidence>
<sequence>MRKWSKMSESNQNGQRGKRVFKKKQQEELSIEALVSSLREGNRKALAQSITLVESKAHHHRQKAQELVQGILPYTGSSIRIGITGVPGAGKSTWIEAFGKLLIKQQMKIAVLAIDPSSSLSGGSILGDKTRMEQLSHHPDVFVRPSPAAGTLGGVHRMTRETILLCEAAGYDVIIVETVGVGQSEGMVRGMVDFFLLLALTGGGDDLQGMKRGILELVDAIVINKADGDNRDKALTARGDYRGLLHYLKPATPGWNPSAYAASAFTGEGIEEVWNVINRFVKETKESGAFENRRSSQALDWMEQMIMDRLYEEFIQKEGRKDQLAILKEEVLRGKLLPTEAAAKLFS</sequence>
<dbReference type="PANTHER" id="PTHR23408:SF3">
    <property type="entry name" value="METHYLMALONIC ACIDURIA TYPE A PROTEIN, MITOCHONDRIAL"/>
    <property type="match status" value="1"/>
</dbReference>
<dbReference type="SUPFAM" id="SSF52540">
    <property type="entry name" value="P-loop containing nucleoside triphosphate hydrolases"/>
    <property type="match status" value="1"/>
</dbReference>
<name>A0A2S5GEH6_9BACL</name>
<dbReference type="PANTHER" id="PTHR23408">
    <property type="entry name" value="METHYLMALONYL-COA MUTASE"/>
    <property type="match status" value="1"/>
</dbReference>
<dbReference type="GO" id="GO:0005737">
    <property type="term" value="C:cytoplasm"/>
    <property type="evidence" value="ECO:0007669"/>
    <property type="project" value="TreeGrafter"/>
</dbReference>